<evidence type="ECO:0000256" key="3">
    <source>
        <dbReference type="ARBA" id="ARBA00023237"/>
    </source>
</evidence>
<protein>
    <recommendedName>
        <fullName evidence="5">OmpA-like domain-containing protein</fullName>
    </recommendedName>
</protein>
<dbReference type="CDD" id="cd07185">
    <property type="entry name" value="OmpA_C-like"/>
    <property type="match status" value="1"/>
</dbReference>
<keyword evidence="3" id="KW-0998">Cell outer membrane</keyword>
<keyword evidence="2 4" id="KW-0472">Membrane</keyword>
<proteinExistence type="predicted"/>
<evidence type="ECO:0000256" key="1">
    <source>
        <dbReference type="ARBA" id="ARBA00004442"/>
    </source>
</evidence>
<dbReference type="OrthoDB" id="719419at2"/>
<dbReference type="InterPro" id="IPR006664">
    <property type="entry name" value="OMP_bac"/>
</dbReference>
<dbReference type="Proteomes" id="UP000076715">
    <property type="component" value="Unassembled WGS sequence"/>
</dbReference>
<dbReference type="PRINTS" id="PR01021">
    <property type="entry name" value="OMPADOMAIN"/>
</dbReference>
<dbReference type="PROSITE" id="PS51123">
    <property type="entry name" value="OMPA_2"/>
    <property type="match status" value="1"/>
</dbReference>
<dbReference type="PANTHER" id="PTHR30329">
    <property type="entry name" value="STATOR ELEMENT OF FLAGELLAR MOTOR COMPLEX"/>
    <property type="match status" value="1"/>
</dbReference>
<dbReference type="InterPro" id="IPR036737">
    <property type="entry name" value="OmpA-like_sf"/>
</dbReference>
<dbReference type="AlphaFoldDB" id="A0A162Y4K9"/>
<dbReference type="Pfam" id="PF00691">
    <property type="entry name" value="OmpA"/>
    <property type="match status" value="1"/>
</dbReference>
<dbReference type="InterPro" id="IPR050330">
    <property type="entry name" value="Bact_OuterMem_StrucFunc"/>
</dbReference>
<dbReference type="GO" id="GO:0009279">
    <property type="term" value="C:cell outer membrane"/>
    <property type="evidence" value="ECO:0007669"/>
    <property type="project" value="UniProtKB-SubCell"/>
</dbReference>
<organism evidence="6 7">
    <name type="scientific">Aquimarina aggregata</name>
    <dbReference type="NCBI Taxonomy" id="1642818"/>
    <lineage>
        <taxon>Bacteria</taxon>
        <taxon>Pseudomonadati</taxon>
        <taxon>Bacteroidota</taxon>
        <taxon>Flavobacteriia</taxon>
        <taxon>Flavobacteriales</taxon>
        <taxon>Flavobacteriaceae</taxon>
        <taxon>Aquimarina</taxon>
    </lineage>
</organism>
<comment type="subcellular location">
    <subcellularLocation>
        <location evidence="1">Cell outer membrane</location>
    </subcellularLocation>
</comment>
<dbReference type="RefSeq" id="WP_066318859.1">
    <property type="nucleotide sequence ID" value="NZ_LQRT01000046.1"/>
</dbReference>
<comment type="caution">
    <text evidence="6">The sequence shown here is derived from an EMBL/GenBank/DDBJ whole genome shotgun (WGS) entry which is preliminary data.</text>
</comment>
<sequence length="888" mass="98936">MAANVNKISVIGGTDSCYNITENSVTVKPDEEVTFGVVEWSDATAEEALNQQLYWFLRVVPTAIDSRRPGRTFGYTMKKKLCGPYSYVIEASTSDILRADSISDKIYVNGYTKPLIKKSEWRAEPEGSDIRKTPIKYGNKVYLWLDTEGLNGGTVSIEIYSRQLGYDQLIGGKQNIRVVNGEALYFIGNTNEWMAKVSSWRDQQEFYIQVKDGGGNLVFDEHDDDVHARYLRIDKEMARNVAEPSTNITPTKIYQPEVNAERFEPCKFEEIQITIPVVKDGKTTTDAIPVFKDGQILENPSTTTEDITRSVLFDFNDASINPAAEDIVNNVLGFLLDNRGTQITMKGYACAIGSIEINQELSQGRSDAVKDFFVQGGLEAGRIISLGLGELNAESPDDISRKNDPEYVNSRRVDISFSFAGHGANPVVFETIAPSSDKMITLDTIKLDTTDCYREDDKHENKIMIKSPDARKFEGSGASLQFPIQSTLSAANPGPIQYIWPKWNLIKVGTAERKMDSAAVYKVHIHSCRYYSDKNDAAILLKAYPDIKWNFQLSFNFSHAAAYTHANLPEYSRSNPMDNNVQTIRREMRQAQSRATASGIESRRMQNSPEMLSKFGLKLDAKWNEDKQNVEISTEFAEKLRTVINAMVKYKEMADKVKDTLGGRAKGMASRPPFMFEVKAPALNANIEWFLEQGKAPHQTKVATVGVLKFKAAPLIGASFTLDLLAIASRMHPAIRAMIAGADVVLGLANGGMTFEAKFYGELTFDFQALKINSLSGIEGGVLDLGAKMGIEVTAEIHFAVTYEYRIMEVKLELRAEAKADAHFAAKVKVDADDKGLYAEPEVGFSGLIFTFKAEATVGGFKRYVEFGNKEEPFLKPEPLKTDKIYIL</sequence>
<dbReference type="STRING" id="1642818.AWE51_15165"/>
<evidence type="ECO:0000259" key="5">
    <source>
        <dbReference type="PROSITE" id="PS51123"/>
    </source>
</evidence>
<dbReference type="PANTHER" id="PTHR30329:SF21">
    <property type="entry name" value="LIPOPROTEIN YIAD-RELATED"/>
    <property type="match status" value="1"/>
</dbReference>
<reference evidence="6 7" key="1">
    <citation type="submission" date="2016-01" db="EMBL/GenBank/DDBJ databases">
        <title>The draft genome sequence of Aquimarina sp. RZW4-3-2.</title>
        <authorList>
            <person name="Wang Y."/>
        </authorList>
    </citation>
    <scope>NUCLEOTIDE SEQUENCE [LARGE SCALE GENOMIC DNA]</scope>
    <source>
        <strain evidence="6 7">RZW4-3-2</strain>
    </source>
</reference>
<accession>A0A162Y4K9</accession>
<dbReference type="Gene3D" id="3.30.1330.60">
    <property type="entry name" value="OmpA-like domain"/>
    <property type="match status" value="1"/>
</dbReference>
<gene>
    <name evidence="6" type="ORF">AWE51_15165</name>
</gene>
<dbReference type="EMBL" id="LQRT01000046">
    <property type="protein sequence ID" value="KZS38919.1"/>
    <property type="molecule type" value="Genomic_DNA"/>
</dbReference>
<keyword evidence="7" id="KW-1185">Reference proteome</keyword>
<evidence type="ECO:0000256" key="2">
    <source>
        <dbReference type="ARBA" id="ARBA00023136"/>
    </source>
</evidence>
<feature type="domain" description="OmpA-like" evidence="5">
    <location>
        <begin position="300"/>
        <end position="421"/>
    </location>
</feature>
<evidence type="ECO:0000256" key="4">
    <source>
        <dbReference type="PROSITE-ProRule" id="PRU00473"/>
    </source>
</evidence>
<name>A0A162Y4K9_9FLAO</name>
<evidence type="ECO:0000313" key="6">
    <source>
        <dbReference type="EMBL" id="KZS38919.1"/>
    </source>
</evidence>
<dbReference type="InterPro" id="IPR006665">
    <property type="entry name" value="OmpA-like"/>
</dbReference>
<dbReference type="SUPFAM" id="SSF103088">
    <property type="entry name" value="OmpA-like"/>
    <property type="match status" value="1"/>
</dbReference>
<evidence type="ECO:0000313" key="7">
    <source>
        <dbReference type="Proteomes" id="UP000076715"/>
    </source>
</evidence>